<dbReference type="InterPro" id="IPR000519">
    <property type="entry name" value="P_trefoil_dom"/>
</dbReference>
<dbReference type="Gene3D" id="4.10.110.10">
    <property type="entry name" value="Spasmolytic Protein, domain 1"/>
    <property type="match status" value="1"/>
</dbReference>
<dbReference type="InterPro" id="IPR044913">
    <property type="entry name" value="P_trefoil_dom_sf"/>
</dbReference>
<sequence>MDEIYMILHACFLLILCYIFSETCNMAPQNRKNCGWSGITEQECHEKNCCFDSSIRGYPWCFSPLQEIDDNEANCHF</sequence>
<keyword evidence="3" id="KW-0732">Signal</keyword>
<proteinExistence type="predicted"/>
<accession>A0A7N4PBP9</accession>
<dbReference type="FunCoup" id="A0A7N4PBP9">
    <property type="interactions" value="324"/>
</dbReference>
<feature type="chain" id="PRO_5029627910" description="P-type domain-containing protein" evidence="3">
    <location>
        <begin position="24"/>
        <end position="77"/>
    </location>
</feature>
<feature type="signal peptide" evidence="3">
    <location>
        <begin position="1"/>
        <end position="23"/>
    </location>
</feature>
<evidence type="ECO:0000256" key="2">
    <source>
        <dbReference type="PROSITE-ProRule" id="PRU00779"/>
    </source>
</evidence>
<dbReference type="SUPFAM" id="SSF57492">
    <property type="entry name" value="Trefoil"/>
    <property type="match status" value="1"/>
</dbReference>
<keyword evidence="1 2" id="KW-1015">Disulfide bond</keyword>
<evidence type="ECO:0000256" key="1">
    <source>
        <dbReference type="ARBA" id="ARBA00023157"/>
    </source>
</evidence>
<evidence type="ECO:0000259" key="4">
    <source>
        <dbReference type="PROSITE" id="PS51448"/>
    </source>
</evidence>
<dbReference type="InterPro" id="IPR017994">
    <property type="entry name" value="P_trefoil_chordata"/>
</dbReference>
<reference evidence="5 6" key="1">
    <citation type="journal article" date="2011" name="Proc. Natl. Acad. Sci. U.S.A.">
        <title>Genetic diversity and population structure of the endangered marsupial Sarcophilus harrisii (Tasmanian devil).</title>
        <authorList>
            <person name="Miller W."/>
            <person name="Hayes V.M."/>
            <person name="Ratan A."/>
            <person name="Petersen D.C."/>
            <person name="Wittekindt N.E."/>
            <person name="Miller J."/>
            <person name="Walenz B."/>
            <person name="Knight J."/>
            <person name="Qi J."/>
            <person name="Zhao F."/>
            <person name="Wang Q."/>
            <person name="Bedoya-Reina O.C."/>
            <person name="Katiyar N."/>
            <person name="Tomsho L.P."/>
            <person name="Kasson L.M."/>
            <person name="Hardie R.A."/>
            <person name="Woodbridge P."/>
            <person name="Tindall E.A."/>
            <person name="Bertelsen M.F."/>
            <person name="Dixon D."/>
            <person name="Pyecroft S."/>
            <person name="Helgen K.M."/>
            <person name="Lesk A.M."/>
            <person name="Pringle T.H."/>
            <person name="Patterson N."/>
            <person name="Zhang Y."/>
            <person name="Kreiss A."/>
            <person name="Woods G.M."/>
            <person name="Jones M.E."/>
            <person name="Schuster S.C."/>
        </authorList>
    </citation>
    <scope>NUCLEOTIDE SEQUENCE [LARGE SCALE GENOMIC DNA]</scope>
</reference>
<name>A0A7N4PBP9_SARHA</name>
<evidence type="ECO:0000256" key="3">
    <source>
        <dbReference type="SAM" id="SignalP"/>
    </source>
</evidence>
<dbReference type="AlphaFoldDB" id="A0A7N4PBP9"/>
<dbReference type="GeneTree" id="ENSGT01070000254012"/>
<dbReference type="PROSITE" id="PS51448">
    <property type="entry name" value="P_TREFOIL_2"/>
    <property type="match status" value="1"/>
</dbReference>
<dbReference type="FunFam" id="4.10.110.10:FF:000006">
    <property type="entry name" value="Trefoil factor 1"/>
    <property type="match status" value="1"/>
</dbReference>
<dbReference type="SMART" id="SM00018">
    <property type="entry name" value="PD"/>
    <property type="match status" value="1"/>
</dbReference>
<organism evidence="5 6">
    <name type="scientific">Sarcophilus harrisii</name>
    <name type="common">Tasmanian devil</name>
    <name type="synonym">Sarcophilus laniarius</name>
    <dbReference type="NCBI Taxonomy" id="9305"/>
    <lineage>
        <taxon>Eukaryota</taxon>
        <taxon>Metazoa</taxon>
        <taxon>Chordata</taxon>
        <taxon>Craniata</taxon>
        <taxon>Vertebrata</taxon>
        <taxon>Euteleostomi</taxon>
        <taxon>Mammalia</taxon>
        <taxon>Metatheria</taxon>
        <taxon>Dasyuromorphia</taxon>
        <taxon>Dasyuridae</taxon>
        <taxon>Sarcophilus</taxon>
    </lineage>
</organism>
<dbReference type="Pfam" id="PF00088">
    <property type="entry name" value="Trefoil"/>
    <property type="match status" value="1"/>
</dbReference>
<dbReference type="PANTHER" id="PTHR13826">
    <property type="entry name" value="INTESTINAL TREFOIL FACTOR-RELATED"/>
    <property type="match status" value="1"/>
</dbReference>
<feature type="disulfide bond" evidence="2">
    <location>
        <begin position="44"/>
        <end position="61"/>
    </location>
</feature>
<feature type="disulfide bond" evidence="2">
    <location>
        <begin position="24"/>
        <end position="50"/>
    </location>
</feature>
<reference evidence="5" key="3">
    <citation type="submission" date="2025-09" db="UniProtKB">
        <authorList>
            <consortium name="Ensembl"/>
        </authorList>
    </citation>
    <scope>IDENTIFICATION</scope>
</reference>
<dbReference type="PANTHER" id="PTHR13826:SF18">
    <property type="entry name" value="TREFOIL FACTOR 1"/>
    <property type="match status" value="1"/>
</dbReference>
<dbReference type="GO" id="GO:0005615">
    <property type="term" value="C:extracellular space"/>
    <property type="evidence" value="ECO:0007669"/>
    <property type="project" value="TreeGrafter"/>
</dbReference>
<dbReference type="Proteomes" id="UP000007648">
    <property type="component" value="Unassembled WGS sequence"/>
</dbReference>
<feature type="disulfide bond" evidence="2">
    <location>
        <begin position="34"/>
        <end position="49"/>
    </location>
</feature>
<dbReference type="PRINTS" id="PR00680">
    <property type="entry name" value="PTREFOIL"/>
</dbReference>
<evidence type="ECO:0000313" key="6">
    <source>
        <dbReference type="Proteomes" id="UP000007648"/>
    </source>
</evidence>
<evidence type="ECO:0000313" key="5">
    <source>
        <dbReference type="Ensembl" id="ENSSHAP00000034659.1"/>
    </source>
</evidence>
<dbReference type="InParanoid" id="A0A7N4PBP9"/>
<dbReference type="GO" id="GO:0030277">
    <property type="term" value="P:maintenance of gastrointestinal epithelium"/>
    <property type="evidence" value="ECO:0007669"/>
    <property type="project" value="TreeGrafter"/>
</dbReference>
<keyword evidence="6" id="KW-1185">Reference proteome</keyword>
<dbReference type="CDD" id="cd00111">
    <property type="entry name" value="Trefoil"/>
    <property type="match status" value="1"/>
</dbReference>
<reference evidence="5" key="2">
    <citation type="submission" date="2025-08" db="UniProtKB">
        <authorList>
            <consortium name="Ensembl"/>
        </authorList>
    </citation>
    <scope>IDENTIFICATION</scope>
</reference>
<feature type="domain" description="P-type" evidence="4">
    <location>
        <begin position="22"/>
        <end position="65"/>
    </location>
</feature>
<dbReference type="Ensembl" id="ENSSHAT00000031857.1">
    <property type="protein sequence ID" value="ENSSHAP00000034659.1"/>
    <property type="gene ID" value="ENSSHAG00000027261.1"/>
</dbReference>
<protein>
    <recommendedName>
        <fullName evidence="4">P-type domain-containing protein</fullName>
    </recommendedName>
</protein>